<name>A0A8J6XXT8_9BACT</name>
<accession>A0A8J6XXT8</accession>
<protein>
    <submittedName>
        <fullName evidence="1">Uncharacterized protein</fullName>
    </submittedName>
</protein>
<dbReference type="Proteomes" id="UP000648239">
    <property type="component" value="Unassembled WGS sequence"/>
</dbReference>
<dbReference type="AlphaFoldDB" id="A0A8J6XXT8"/>
<proteinExistence type="predicted"/>
<dbReference type="EMBL" id="JACXWD010000040">
    <property type="protein sequence ID" value="MBD3868691.1"/>
    <property type="molecule type" value="Genomic_DNA"/>
</dbReference>
<comment type="caution">
    <text evidence="1">The sequence shown here is derived from an EMBL/GenBank/DDBJ whole genome shotgun (WGS) entry which is preliminary data.</text>
</comment>
<reference evidence="1 2" key="1">
    <citation type="submission" date="2020-08" db="EMBL/GenBank/DDBJ databases">
        <title>Acidobacteriota in marine sediments use diverse sulfur dissimilation pathways.</title>
        <authorList>
            <person name="Wasmund K."/>
        </authorList>
    </citation>
    <scope>NUCLEOTIDE SEQUENCE [LARGE SCALE GENOMIC DNA]</scope>
    <source>
        <strain evidence="1">MAG AM4</strain>
    </source>
</reference>
<sequence length="89" mass="9821">MMDVNDVKTETEPMINIRDLSIRCGCCETYQTLSSYAPGDGYNVYTYECENDTCRPEQTRTLVEVPVVLDLFAQRHPESGCDGGCGTGG</sequence>
<evidence type="ECO:0000313" key="1">
    <source>
        <dbReference type="EMBL" id="MBD3868691.1"/>
    </source>
</evidence>
<gene>
    <name evidence="1" type="ORF">IFK94_11250</name>
</gene>
<organism evidence="1 2">
    <name type="scientific">Candidatus Polarisedimenticola svalbardensis</name>
    <dbReference type="NCBI Taxonomy" id="2886004"/>
    <lineage>
        <taxon>Bacteria</taxon>
        <taxon>Pseudomonadati</taxon>
        <taxon>Acidobacteriota</taxon>
        <taxon>Candidatus Polarisedimenticolia</taxon>
        <taxon>Candidatus Polarisedimenticolales</taxon>
        <taxon>Candidatus Polarisedimenticolaceae</taxon>
        <taxon>Candidatus Polarisedimenticola</taxon>
    </lineage>
</organism>
<evidence type="ECO:0000313" key="2">
    <source>
        <dbReference type="Proteomes" id="UP000648239"/>
    </source>
</evidence>